<proteinExistence type="predicted"/>
<dbReference type="InterPro" id="IPR053886">
    <property type="entry name" value="DUF4026_middle"/>
</dbReference>
<dbReference type="AlphaFoldDB" id="A0A858BWX0"/>
<dbReference type="Pfam" id="PF22789">
    <property type="entry name" value="DUF4026_C"/>
    <property type="match status" value="1"/>
</dbReference>
<dbReference type="KEGG" id="abut:Ami103574_15330"/>
<gene>
    <name evidence="4" type="ORF">Ami103574_15330</name>
</gene>
<dbReference type="Pfam" id="PF10077">
    <property type="entry name" value="DUF2314"/>
    <property type="match status" value="1"/>
</dbReference>
<feature type="domain" description="DUF4026" evidence="3">
    <location>
        <begin position="155"/>
        <end position="266"/>
    </location>
</feature>
<dbReference type="Pfam" id="PF13218">
    <property type="entry name" value="DUF4026_N"/>
    <property type="match status" value="1"/>
</dbReference>
<dbReference type="InterPro" id="IPR018756">
    <property type="entry name" value="DUF2314"/>
</dbReference>
<name>A0A858BWX0_9FIRM</name>
<accession>A0A858BWX0</accession>
<dbReference type="RefSeq" id="WP_163067816.1">
    <property type="nucleotide sequence ID" value="NZ_CP048649.1"/>
</dbReference>
<evidence type="ECO:0000313" key="4">
    <source>
        <dbReference type="EMBL" id="QIB70581.1"/>
    </source>
</evidence>
<sequence>MRDISHMLAVPVLEEELMDLDGMMTRLSQADGIQICQATMEEEVMKLRLQIDQADYSVELYPTGFQVPELYRSLHAFPDVDIEALQQMEIGLAVEMTYGADALASYHAQLRIIHALLPEKLAVFDDSSEKILSGRWAALAASSKIPPAPRYIYTVQAVSDPEDDLVWLHSHGLNRCGITELEVLHSSKAVYQSHYSVMEMMANRLLEMEEPLGPLEPLFLAHLTSEESLVGTLVPWEQAVELYAPHMLGGKNDREESHNGHTSAIFVYPSYEDFQQGTYGALSLYDEHLAGNPIYMLTTGETKRMKALALERLEYMQKAFGKEESTIQVKLGLEIDEAHRSEDLSTEHIWFEVLGMGREGMTAKLTQEPYYIADLHKGDTGQYPWELITDWAIYTPERRITPDDVYLLESK</sequence>
<organism evidence="4 5">
    <name type="scientific">Aminipila butyrica</name>
    <dbReference type="NCBI Taxonomy" id="433296"/>
    <lineage>
        <taxon>Bacteria</taxon>
        <taxon>Bacillati</taxon>
        <taxon>Bacillota</taxon>
        <taxon>Clostridia</taxon>
        <taxon>Peptostreptococcales</taxon>
        <taxon>Anaerovoracaceae</taxon>
        <taxon>Aminipila</taxon>
    </lineage>
</organism>
<reference evidence="4 5" key="1">
    <citation type="submission" date="2020-02" db="EMBL/GenBank/DDBJ databases">
        <authorList>
            <person name="Kim Y.B."/>
            <person name="Roh S.W."/>
        </authorList>
    </citation>
    <scope>NUCLEOTIDE SEQUENCE [LARGE SCALE GENOMIC DNA]</scope>
    <source>
        <strain evidence="4 5">DSM 103574</strain>
    </source>
</reference>
<feature type="domain" description="DUF4026" evidence="2">
    <location>
        <begin position="5"/>
        <end position="147"/>
    </location>
</feature>
<dbReference type="Proteomes" id="UP000466848">
    <property type="component" value="Chromosome"/>
</dbReference>
<dbReference type="InterPro" id="IPR025102">
    <property type="entry name" value="DUF4026_N"/>
</dbReference>
<evidence type="ECO:0000313" key="5">
    <source>
        <dbReference type="Proteomes" id="UP000466848"/>
    </source>
</evidence>
<feature type="domain" description="DUF2314" evidence="1">
    <location>
        <begin position="327"/>
        <end position="396"/>
    </location>
</feature>
<protein>
    <submittedName>
        <fullName evidence="4">DUF4026 domain-containing protein</fullName>
    </submittedName>
</protein>
<keyword evidence="5" id="KW-1185">Reference proteome</keyword>
<evidence type="ECO:0000259" key="3">
    <source>
        <dbReference type="Pfam" id="PF22789"/>
    </source>
</evidence>
<evidence type="ECO:0000259" key="1">
    <source>
        <dbReference type="Pfam" id="PF10077"/>
    </source>
</evidence>
<dbReference type="EMBL" id="CP048649">
    <property type="protein sequence ID" value="QIB70581.1"/>
    <property type="molecule type" value="Genomic_DNA"/>
</dbReference>
<evidence type="ECO:0000259" key="2">
    <source>
        <dbReference type="Pfam" id="PF13218"/>
    </source>
</evidence>